<accession>A0A915JYS5</accession>
<evidence type="ECO:0000313" key="1">
    <source>
        <dbReference type="Proteomes" id="UP000887565"/>
    </source>
</evidence>
<name>A0A915JYS5_ROMCU</name>
<sequence length="66" mass="7585">MKIAILTIPDLDKITTATVTLIIDNRTAEMYIDNIDPREFSFSSKTKDTMERSARSYTDYTILGYD</sequence>
<evidence type="ECO:0000313" key="2">
    <source>
        <dbReference type="WBParaSite" id="nRc.2.0.1.t31626-RA"/>
    </source>
</evidence>
<keyword evidence="1" id="KW-1185">Reference proteome</keyword>
<dbReference type="WBParaSite" id="nRc.2.0.1.t31626-RA">
    <property type="protein sequence ID" value="nRc.2.0.1.t31626-RA"/>
    <property type="gene ID" value="nRc.2.0.1.g31626"/>
</dbReference>
<dbReference type="Proteomes" id="UP000887565">
    <property type="component" value="Unplaced"/>
</dbReference>
<proteinExistence type="predicted"/>
<protein>
    <submittedName>
        <fullName evidence="2">Uncharacterized protein</fullName>
    </submittedName>
</protein>
<organism evidence="1 2">
    <name type="scientific">Romanomermis culicivorax</name>
    <name type="common">Nematode worm</name>
    <dbReference type="NCBI Taxonomy" id="13658"/>
    <lineage>
        <taxon>Eukaryota</taxon>
        <taxon>Metazoa</taxon>
        <taxon>Ecdysozoa</taxon>
        <taxon>Nematoda</taxon>
        <taxon>Enoplea</taxon>
        <taxon>Dorylaimia</taxon>
        <taxon>Mermithida</taxon>
        <taxon>Mermithoidea</taxon>
        <taxon>Mermithidae</taxon>
        <taxon>Romanomermis</taxon>
    </lineage>
</organism>
<dbReference type="AlphaFoldDB" id="A0A915JYS5"/>
<reference evidence="2" key="1">
    <citation type="submission" date="2022-11" db="UniProtKB">
        <authorList>
            <consortium name="WormBaseParasite"/>
        </authorList>
    </citation>
    <scope>IDENTIFICATION</scope>
</reference>